<comment type="similarity">
    <text evidence="1">Belongs to the leucine-binding protein family.</text>
</comment>
<feature type="signal peptide" evidence="5">
    <location>
        <begin position="1"/>
        <end position="24"/>
    </location>
</feature>
<evidence type="ECO:0000256" key="3">
    <source>
        <dbReference type="ARBA" id="ARBA00022729"/>
    </source>
</evidence>
<keyword evidence="4" id="KW-0029">Amino-acid transport</keyword>
<evidence type="ECO:0000256" key="1">
    <source>
        <dbReference type="ARBA" id="ARBA00010062"/>
    </source>
</evidence>
<proteinExistence type="inferred from homology"/>
<protein>
    <submittedName>
        <fullName evidence="7">Branched-chain amino acid ABC transporter substrate-binding protein</fullName>
    </submittedName>
</protein>
<dbReference type="Gene3D" id="3.40.50.2300">
    <property type="match status" value="2"/>
</dbReference>
<dbReference type="PANTHER" id="PTHR47151:SF2">
    <property type="entry name" value="AMINO ACID BINDING PROTEIN"/>
    <property type="match status" value="1"/>
</dbReference>
<evidence type="ECO:0000256" key="5">
    <source>
        <dbReference type="SAM" id="SignalP"/>
    </source>
</evidence>
<dbReference type="PROSITE" id="PS51257">
    <property type="entry name" value="PROKAR_LIPOPROTEIN"/>
    <property type="match status" value="1"/>
</dbReference>
<dbReference type="PRINTS" id="PR00337">
    <property type="entry name" value="LEUILEVALBP"/>
</dbReference>
<dbReference type="SUPFAM" id="SSF53822">
    <property type="entry name" value="Periplasmic binding protein-like I"/>
    <property type="match status" value="1"/>
</dbReference>
<dbReference type="Pfam" id="PF13458">
    <property type="entry name" value="Peripla_BP_6"/>
    <property type="match status" value="1"/>
</dbReference>
<evidence type="ECO:0000256" key="4">
    <source>
        <dbReference type="ARBA" id="ARBA00022970"/>
    </source>
</evidence>
<gene>
    <name evidence="7" type="ORF">MNODULE_02770</name>
</gene>
<reference evidence="7 8" key="1">
    <citation type="journal article" date="2020" name="Nature">
        <title>Bacterial chemolithoautotrophy via manganese oxidation.</title>
        <authorList>
            <person name="Yu H."/>
            <person name="Leadbetter J.R."/>
        </authorList>
    </citation>
    <scope>NUCLEOTIDE SEQUENCE [LARGE SCALE GENOMIC DNA]</scope>
    <source>
        <strain evidence="7 8">Mn-1</strain>
    </source>
</reference>
<dbReference type="AlphaFoldDB" id="A0A7X6I9U3"/>
<feature type="domain" description="Leucine-binding protein" evidence="6">
    <location>
        <begin position="35"/>
        <end position="365"/>
    </location>
</feature>
<dbReference type="InterPro" id="IPR028082">
    <property type="entry name" value="Peripla_BP_I"/>
</dbReference>
<sequence length="387" mass="41574">MSRGNSQMVRTAFLLIAILASALAGCQKGAEGPSEIVIGVAGPMTGDQSKLGGDVERGARLAVEEWNARGGINGKKLRLEVGDDQHDPKQAVSVANKLVNSGIVGMVGHFNSSASIPASAVYHSSGVPMITPASTNPRLTDQGFWNVFRVCGRDDQQGKVAADFAGGQLKLKRVAILHDKTTYGQGLAEEFRKSLAAHPETEVVSFDGVTQGDKDFRGILTSIKGKNPELFFFGGVFPEGGQLAKQAKEVGLTAPMLSGDGVIDPKFIEIAGAAAEGTYLTFTPDPENMPEAKEFLEKYKAKYGNELAPYAIYSYDAANILLTALAEAEKEGKIKDGKRVAEIMRNVNYDGALGHIEFDEKGDVKKSPYIVWITKNGKFEEFWKPQG</sequence>
<evidence type="ECO:0000313" key="8">
    <source>
        <dbReference type="Proteomes" id="UP000534783"/>
    </source>
</evidence>
<evidence type="ECO:0000256" key="2">
    <source>
        <dbReference type="ARBA" id="ARBA00022448"/>
    </source>
</evidence>
<keyword evidence="2" id="KW-0813">Transport</keyword>
<dbReference type="PANTHER" id="PTHR47151">
    <property type="entry name" value="LEU/ILE/VAL-BINDING ABC TRANSPORTER SUBUNIT"/>
    <property type="match status" value="1"/>
</dbReference>
<keyword evidence="8" id="KW-1185">Reference proteome</keyword>
<keyword evidence="3 5" id="KW-0732">Signal</keyword>
<dbReference type="CDD" id="cd06342">
    <property type="entry name" value="PBP1_ABC_LIVBP-like"/>
    <property type="match status" value="1"/>
</dbReference>
<dbReference type="Proteomes" id="UP000534783">
    <property type="component" value="Unassembled WGS sequence"/>
</dbReference>
<accession>A0A7X6I9U3</accession>
<name>A0A7X6I9U3_9BACT</name>
<organism evidence="7 8">
    <name type="scientific">Candidatus Manganitrophus noduliformans</name>
    <dbReference type="NCBI Taxonomy" id="2606439"/>
    <lineage>
        <taxon>Bacteria</taxon>
        <taxon>Pseudomonadati</taxon>
        <taxon>Nitrospirota</taxon>
        <taxon>Nitrospiria</taxon>
        <taxon>Candidatus Troglogloeales</taxon>
        <taxon>Candidatus Manganitrophaceae</taxon>
        <taxon>Candidatus Manganitrophus</taxon>
    </lineage>
</organism>
<evidence type="ECO:0000259" key="6">
    <source>
        <dbReference type="Pfam" id="PF13458"/>
    </source>
</evidence>
<dbReference type="InterPro" id="IPR000709">
    <property type="entry name" value="Leu_Ile_Val-bd"/>
</dbReference>
<feature type="chain" id="PRO_5030787587" evidence="5">
    <location>
        <begin position="25"/>
        <end position="387"/>
    </location>
</feature>
<evidence type="ECO:0000313" key="7">
    <source>
        <dbReference type="EMBL" id="NKE69669.1"/>
    </source>
</evidence>
<dbReference type="InterPro" id="IPR028081">
    <property type="entry name" value="Leu-bd"/>
</dbReference>
<comment type="caution">
    <text evidence="7">The sequence shown here is derived from an EMBL/GenBank/DDBJ whole genome shotgun (WGS) entry which is preliminary data.</text>
</comment>
<dbReference type="EMBL" id="VTOW01000001">
    <property type="protein sequence ID" value="NKE69669.1"/>
    <property type="molecule type" value="Genomic_DNA"/>
</dbReference>
<dbReference type="GO" id="GO:0006865">
    <property type="term" value="P:amino acid transport"/>
    <property type="evidence" value="ECO:0007669"/>
    <property type="project" value="UniProtKB-KW"/>
</dbReference>